<gene>
    <name evidence="8" type="ORF">GCM10011354_22140</name>
</gene>
<reference evidence="8" key="1">
    <citation type="journal article" date="2014" name="Int. J. Syst. Evol. Microbiol.">
        <title>Complete genome sequence of Corynebacterium casei LMG S-19264T (=DSM 44701T), isolated from a smear-ripened cheese.</title>
        <authorList>
            <consortium name="US DOE Joint Genome Institute (JGI-PGF)"/>
            <person name="Walter F."/>
            <person name="Albersmeier A."/>
            <person name="Kalinowski J."/>
            <person name="Ruckert C."/>
        </authorList>
    </citation>
    <scope>NUCLEOTIDE SEQUENCE</scope>
    <source>
        <strain evidence="8">CGMCC 1.14988</strain>
    </source>
</reference>
<feature type="binding site" evidence="5">
    <location>
        <position position="107"/>
    </location>
    <ligand>
        <name>substrate</name>
    </ligand>
</feature>
<dbReference type="AlphaFoldDB" id="A0A8J3A8M2"/>
<protein>
    <submittedName>
        <fullName evidence="8">2,5-didehydrogluconate reductase</fullName>
    </submittedName>
</protein>
<comment type="caution">
    <text evidence="8">The sequence shown here is derived from an EMBL/GenBank/DDBJ whole genome shotgun (WGS) entry which is preliminary data.</text>
</comment>
<evidence type="ECO:0000313" key="9">
    <source>
        <dbReference type="Proteomes" id="UP000650511"/>
    </source>
</evidence>
<evidence type="ECO:0000256" key="2">
    <source>
        <dbReference type="ARBA" id="ARBA00022857"/>
    </source>
</evidence>
<accession>A0A8J3A8M2</accession>
<dbReference type="Gene3D" id="3.20.20.100">
    <property type="entry name" value="NADP-dependent oxidoreductase domain"/>
    <property type="match status" value="1"/>
</dbReference>
<dbReference type="SUPFAM" id="SSF51430">
    <property type="entry name" value="NAD(P)-linked oxidoreductase"/>
    <property type="match status" value="1"/>
</dbReference>
<dbReference type="InterPro" id="IPR018170">
    <property type="entry name" value="Aldo/ket_reductase_CS"/>
</dbReference>
<evidence type="ECO:0000256" key="4">
    <source>
        <dbReference type="PIRSR" id="PIRSR000097-1"/>
    </source>
</evidence>
<feature type="active site" description="Proton donor" evidence="4">
    <location>
        <position position="49"/>
    </location>
</feature>
<dbReference type="FunFam" id="3.20.20.100:FF:000002">
    <property type="entry name" value="2,5-diketo-D-gluconic acid reductase A"/>
    <property type="match status" value="1"/>
</dbReference>
<dbReference type="PROSITE" id="PS00798">
    <property type="entry name" value="ALDOKETO_REDUCTASE_1"/>
    <property type="match status" value="1"/>
</dbReference>
<dbReference type="PIRSF" id="PIRSF000097">
    <property type="entry name" value="AKR"/>
    <property type="match status" value="1"/>
</dbReference>
<evidence type="ECO:0000256" key="3">
    <source>
        <dbReference type="ARBA" id="ARBA00023002"/>
    </source>
</evidence>
<dbReference type="EMBL" id="BMHA01000007">
    <property type="protein sequence ID" value="GGI07047.1"/>
    <property type="molecule type" value="Genomic_DNA"/>
</dbReference>
<dbReference type="Pfam" id="PF00248">
    <property type="entry name" value="Aldo_ket_red"/>
    <property type="match status" value="1"/>
</dbReference>
<dbReference type="PRINTS" id="PR00069">
    <property type="entry name" value="ALDKETRDTASE"/>
</dbReference>
<evidence type="ECO:0000259" key="7">
    <source>
        <dbReference type="Pfam" id="PF00248"/>
    </source>
</evidence>
<evidence type="ECO:0000256" key="5">
    <source>
        <dbReference type="PIRSR" id="PIRSR000097-2"/>
    </source>
</evidence>
<dbReference type="InterPro" id="IPR020471">
    <property type="entry name" value="AKR"/>
</dbReference>
<dbReference type="PROSITE" id="PS00062">
    <property type="entry name" value="ALDOKETO_REDUCTASE_2"/>
    <property type="match status" value="1"/>
</dbReference>
<dbReference type="RefSeq" id="WP_130649193.1">
    <property type="nucleotide sequence ID" value="NZ_BMHA01000007.1"/>
</dbReference>
<evidence type="ECO:0000256" key="1">
    <source>
        <dbReference type="ARBA" id="ARBA00007905"/>
    </source>
</evidence>
<dbReference type="InterPro" id="IPR023210">
    <property type="entry name" value="NADP_OxRdtase_dom"/>
</dbReference>
<name>A0A8J3A8M2_9ACTN</name>
<dbReference type="Proteomes" id="UP000650511">
    <property type="component" value="Unassembled WGS sequence"/>
</dbReference>
<evidence type="ECO:0000256" key="6">
    <source>
        <dbReference type="PIRSR" id="PIRSR000097-3"/>
    </source>
</evidence>
<comment type="similarity">
    <text evidence="1">Belongs to the aldo/keto reductase family.</text>
</comment>
<dbReference type="OrthoDB" id="9804790at2"/>
<feature type="site" description="Lowers pKa of active site Tyr" evidence="6">
    <location>
        <position position="74"/>
    </location>
</feature>
<sequence>MGPTISLDNGLTVPRLGFGTFELDGEDAYRSTRTALEVGYRHVDTAQGYDNEEEVGRAIADSEVDRGDVWLTTKIKPSNAKPEDVRASSEQSLRKLGVEQVDLILLHWPAEHVAPLEATLEAMTALVDDGLTRSIGVSNFPSRLLARAYELSPGIITDQVEHHPYLGVDAIERVLEEHGGFLTAYSPLARGNVSDDATLTEIGEAHGVSAAQVTLRWMLQKPDTVAIPKSGNPDRIRTNFAVFDFELDDDELQRIGELERQERLIDPEGGPDWD</sequence>
<dbReference type="PANTHER" id="PTHR43827:SF3">
    <property type="entry name" value="NADP-DEPENDENT OXIDOREDUCTASE DOMAIN-CONTAINING PROTEIN"/>
    <property type="match status" value="1"/>
</dbReference>
<keyword evidence="3" id="KW-0560">Oxidoreductase</keyword>
<feature type="domain" description="NADP-dependent oxidoreductase" evidence="7">
    <location>
        <begin position="15"/>
        <end position="258"/>
    </location>
</feature>
<dbReference type="InterPro" id="IPR036812">
    <property type="entry name" value="NAD(P)_OxRdtase_dom_sf"/>
</dbReference>
<organism evidence="8 9">
    <name type="scientific">Egicoccus halophilus</name>
    <dbReference type="NCBI Taxonomy" id="1670830"/>
    <lineage>
        <taxon>Bacteria</taxon>
        <taxon>Bacillati</taxon>
        <taxon>Actinomycetota</taxon>
        <taxon>Nitriliruptoria</taxon>
        <taxon>Egicoccales</taxon>
        <taxon>Egicoccaceae</taxon>
        <taxon>Egicoccus</taxon>
    </lineage>
</organism>
<keyword evidence="9" id="KW-1185">Reference proteome</keyword>
<dbReference type="GO" id="GO:0016616">
    <property type="term" value="F:oxidoreductase activity, acting on the CH-OH group of donors, NAD or NADP as acceptor"/>
    <property type="evidence" value="ECO:0007669"/>
    <property type="project" value="UniProtKB-ARBA"/>
</dbReference>
<evidence type="ECO:0000313" key="8">
    <source>
        <dbReference type="EMBL" id="GGI07047.1"/>
    </source>
</evidence>
<dbReference type="PANTHER" id="PTHR43827">
    <property type="entry name" value="2,5-DIKETO-D-GLUCONIC ACID REDUCTASE"/>
    <property type="match status" value="1"/>
</dbReference>
<keyword evidence="2" id="KW-0521">NADP</keyword>
<proteinExistence type="inferred from homology"/>
<reference evidence="8" key="2">
    <citation type="submission" date="2020-09" db="EMBL/GenBank/DDBJ databases">
        <authorList>
            <person name="Sun Q."/>
            <person name="Zhou Y."/>
        </authorList>
    </citation>
    <scope>NUCLEOTIDE SEQUENCE</scope>
    <source>
        <strain evidence="8">CGMCC 1.14988</strain>
    </source>
</reference>